<dbReference type="OrthoDB" id="10324169at2759"/>
<comment type="caution">
    <text evidence="2">The sequence shown here is derived from an EMBL/GenBank/DDBJ whole genome shotgun (WGS) entry which is preliminary data.</text>
</comment>
<feature type="compositionally biased region" description="Polar residues" evidence="1">
    <location>
        <begin position="31"/>
        <end position="115"/>
    </location>
</feature>
<reference evidence="3" key="1">
    <citation type="journal article" date="2017" name="bioRxiv">
        <title>Conservation of a gene cluster reveals novel cercosporin biosynthetic mechanisms and extends production to the genus Colletotrichum.</title>
        <authorList>
            <person name="de Jonge R."/>
            <person name="Ebert M.K."/>
            <person name="Huitt-Roehl C.R."/>
            <person name="Pal P."/>
            <person name="Suttle J.C."/>
            <person name="Spanner R.E."/>
            <person name="Neubauer J.D."/>
            <person name="Jurick W.M.II."/>
            <person name="Stott K.A."/>
            <person name="Secor G.A."/>
            <person name="Thomma B.P.H.J."/>
            <person name="Van de Peer Y."/>
            <person name="Townsend C.A."/>
            <person name="Bolton M.D."/>
        </authorList>
    </citation>
    <scope>NUCLEOTIDE SEQUENCE [LARGE SCALE GENOMIC DNA]</scope>
    <source>
        <strain evidence="3">CBS538.71</strain>
    </source>
</reference>
<evidence type="ECO:0000313" key="3">
    <source>
        <dbReference type="Proteomes" id="UP000237631"/>
    </source>
</evidence>
<protein>
    <submittedName>
        <fullName evidence="2">Uncharacterized protein</fullName>
    </submittedName>
</protein>
<gene>
    <name evidence="2" type="ORF">CBER1_05053</name>
</gene>
<keyword evidence="3" id="KW-1185">Reference proteome</keyword>
<feature type="compositionally biased region" description="Polar residues" evidence="1">
    <location>
        <begin position="1"/>
        <end position="13"/>
    </location>
</feature>
<name>A0A2S6BRH5_9PEZI</name>
<sequence length="145" mass="15738">MPAQQISQYSNGNARPRPCQYKSRGSHVPTLYQSPWSSRTNTATGQTSTQGSWYARSSSNPLSATNPAANSQTSSMGSWSQGNPEKASSQDFNQYLDSAMSTKTSTGEQSKQQLQPPVAGPLPWDTRWMPERSQAGVYSKPSTGN</sequence>
<evidence type="ECO:0000256" key="1">
    <source>
        <dbReference type="SAM" id="MobiDB-lite"/>
    </source>
</evidence>
<dbReference type="Proteomes" id="UP000237631">
    <property type="component" value="Unassembled WGS sequence"/>
</dbReference>
<proteinExistence type="predicted"/>
<accession>A0A2S6BRH5</accession>
<organism evidence="2 3">
    <name type="scientific">Cercospora berteroae</name>
    <dbReference type="NCBI Taxonomy" id="357750"/>
    <lineage>
        <taxon>Eukaryota</taxon>
        <taxon>Fungi</taxon>
        <taxon>Dikarya</taxon>
        <taxon>Ascomycota</taxon>
        <taxon>Pezizomycotina</taxon>
        <taxon>Dothideomycetes</taxon>
        <taxon>Dothideomycetidae</taxon>
        <taxon>Mycosphaerellales</taxon>
        <taxon>Mycosphaerellaceae</taxon>
        <taxon>Cercospora</taxon>
    </lineage>
</organism>
<dbReference type="EMBL" id="PNEN01001793">
    <property type="protein sequence ID" value="PPJ50071.1"/>
    <property type="molecule type" value="Genomic_DNA"/>
</dbReference>
<feature type="region of interest" description="Disordered" evidence="1">
    <location>
        <begin position="1"/>
        <end position="145"/>
    </location>
</feature>
<dbReference type="AlphaFoldDB" id="A0A2S6BRH5"/>
<evidence type="ECO:0000313" key="2">
    <source>
        <dbReference type="EMBL" id="PPJ50071.1"/>
    </source>
</evidence>